<protein>
    <submittedName>
        <fullName evidence="1">Uncharacterized protein</fullName>
    </submittedName>
</protein>
<accession>A0A392VB87</accession>
<organism evidence="1 2">
    <name type="scientific">Trifolium medium</name>
    <dbReference type="NCBI Taxonomy" id="97028"/>
    <lineage>
        <taxon>Eukaryota</taxon>
        <taxon>Viridiplantae</taxon>
        <taxon>Streptophyta</taxon>
        <taxon>Embryophyta</taxon>
        <taxon>Tracheophyta</taxon>
        <taxon>Spermatophyta</taxon>
        <taxon>Magnoliopsida</taxon>
        <taxon>eudicotyledons</taxon>
        <taxon>Gunneridae</taxon>
        <taxon>Pentapetalae</taxon>
        <taxon>rosids</taxon>
        <taxon>fabids</taxon>
        <taxon>Fabales</taxon>
        <taxon>Fabaceae</taxon>
        <taxon>Papilionoideae</taxon>
        <taxon>50 kb inversion clade</taxon>
        <taxon>NPAAA clade</taxon>
        <taxon>Hologalegina</taxon>
        <taxon>IRL clade</taxon>
        <taxon>Trifolieae</taxon>
        <taxon>Trifolium</taxon>
    </lineage>
</organism>
<comment type="caution">
    <text evidence="1">The sequence shown here is derived from an EMBL/GenBank/DDBJ whole genome shotgun (WGS) entry which is preliminary data.</text>
</comment>
<evidence type="ECO:0000313" key="1">
    <source>
        <dbReference type="EMBL" id="MCI83750.1"/>
    </source>
</evidence>
<dbReference type="AlphaFoldDB" id="A0A392VB87"/>
<proteinExistence type="predicted"/>
<name>A0A392VB87_9FABA</name>
<sequence>MAQRLLCRAARGAADPVRGAVDLNYIRKSQFLKQ</sequence>
<feature type="non-terminal residue" evidence="1">
    <location>
        <position position="34"/>
    </location>
</feature>
<reference evidence="1 2" key="1">
    <citation type="journal article" date="2018" name="Front. Plant Sci.">
        <title>Red Clover (Trifolium pratense) and Zigzag Clover (T. medium) - A Picture of Genomic Similarities and Differences.</title>
        <authorList>
            <person name="Dluhosova J."/>
            <person name="Istvanek J."/>
            <person name="Nedelnik J."/>
            <person name="Repkova J."/>
        </authorList>
    </citation>
    <scope>NUCLEOTIDE SEQUENCE [LARGE SCALE GENOMIC DNA]</scope>
    <source>
        <strain evidence="2">cv. 10/8</strain>
        <tissue evidence="1">Leaf</tissue>
    </source>
</reference>
<dbReference type="Proteomes" id="UP000265520">
    <property type="component" value="Unassembled WGS sequence"/>
</dbReference>
<keyword evidence="2" id="KW-1185">Reference proteome</keyword>
<evidence type="ECO:0000313" key="2">
    <source>
        <dbReference type="Proteomes" id="UP000265520"/>
    </source>
</evidence>
<dbReference type="EMBL" id="LXQA011074606">
    <property type="protein sequence ID" value="MCI83750.1"/>
    <property type="molecule type" value="Genomic_DNA"/>
</dbReference>